<dbReference type="EMBL" id="KN824320">
    <property type="protein sequence ID" value="KIM24780.1"/>
    <property type="molecule type" value="Genomic_DNA"/>
</dbReference>
<proteinExistence type="predicted"/>
<organism evidence="1 2">
    <name type="scientific">Serendipita vermifera MAFF 305830</name>
    <dbReference type="NCBI Taxonomy" id="933852"/>
    <lineage>
        <taxon>Eukaryota</taxon>
        <taxon>Fungi</taxon>
        <taxon>Dikarya</taxon>
        <taxon>Basidiomycota</taxon>
        <taxon>Agaricomycotina</taxon>
        <taxon>Agaricomycetes</taxon>
        <taxon>Sebacinales</taxon>
        <taxon>Serendipitaceae</taxon>
        <taxon>Serendipita</taxon>
    </lineage>
</organism>
<evidence type="ECO:0000313" key="2">
    <source>
        <dbReference type="Proteomes" id="UP000054097"/>
    </source>
</evidence>
<reference evidence="1 2" key="1">
    <citation type="submission" date="2014-04" db="EMBL/GenBank/DDBJ databases">
        <authorList>
            <consortium name="DOE Joint Genome Institute"/>
            <person name="Kuo A."/>
            <person name="Zuccaro A."/>
            <person name="Kohler A."/>
            <person name="Nagy L.G."/>
            <person name="Floudas D."/>
            <person name="Copeland A."/>
            <person name="Barry K.W."/>
            <person name="Cichocki N."/>
            <person name="Veneault-Fourrey C."/>
            <person name="LaButti K."/>
            <person name="Lindquist E.A."/>
            <person name="Lipzen A."/>
            <person name="Lundell T."/>
            <person name="Morin E."/>
            <person name="Murat C."/>
            <person name="Sun H."/>
            <person name="Tunlid A."/>
            <person name="Henrissat B."/>
            <person name="Grigoriev I.V."/>
            <person name="Hibbett D.S."/>
            <person name="Martin F."/>
            <person name="Nordberg H.P."/>
            <person name="Cantor M.N."/>
            <person name="Hua S.X."/>
        </authorList>
    </citation>
    <scope>NUCLEOTIDE SEQUENCE [LARGE SCALE GENOMIC DNA]</scope>
    <source>
        <strain evidence="1 2">MAFF 305830</strain>
    </source>
</reference>
<keyword evidence="2" id="KW-1185">Reference proteome</keyword>
<dbReference type="AlphaFoldDB" id="A0A0C3AJJ9"/>
<dbReference type="HOGENOM" id="CLU_1826491_0_0_1"/>
<accession>A0A0C3AJJ9</accession>
<dbReference type="Proteomes" id="UP000054097">
    <property type="component" value="Unassembled WGS sequence"/>
</dbReference>
<gene>
    <name evidence="1" type="ORF">M408DRAFT_229091</name>
</gene>
<reference evidence="2" key="2">
    <citation type="submission" date="2015-01" db="EMBL/GenBank/DDBJ databases">
        <title>Evolutionary Origins and Diversification of the Mycorrhizal Mutualists.</title>
        <authorList>
            <consortium name="DOE Joint Genome Institute"/>
            <consortium name="Mycorrhizal Genomics Consortium"/>
            <person name="Kohler A."/>
            <person name="Kuo A."/>
            <person name="Nagy L.G."/>
            <person name="Floudas D."/>
            <person name="Copeland A."/>
            <person name="Barry K.W."/>
            <person name="Cichocki N."/>
            <person name="Veneault-Fourrey C."/>
            <person name="LaButti K."/>
            <person name="Lindquist E.A."/>
            <person name="Lipzen A."/>
            <person name="Lundell T."/>
            <person name="Morin E."/>
            <person name="Murat C."/>
            <person name="Riley R."/>
            <person name="Ohm R."/>
            <person name="Sun H."/>
            <person name="Tunlid A."/>
            <person name="Henrissat B."/>
            <person name="Grigoriev I.V."/>
            <person name="Hibbett D.S."/>
            <person name="Martin F."/>
        </authorList>
    </citation>
    <scope>NUCLEOTIDE SEQUENCE [LARGE SCALE GENOMIC DNA]</scope>
    <source>
        <strain evidence="2">MAFF 305830</strain>
    </source>
</reference>
<sequence>MASLIAARSRFSSLCPYAAMRSRANVFVSLKSICHWFRSHGYRSCHTWPSAGVDMATRGAASPNWPLKVSNETILFVTLRVLSKKRSPKGITKLYMCIGGLTSSQEWSILLDRAPYPRHNFLRRNCILWPQKSLFYVLGRR</sequence>
<evidence type="ECO:0000313" key="1">
    <source>
        <dbReference type="EMBL" id="KIM24780.1"/>
    </source>
</evidence>
<protein>
    <submittedName>
        <fullName evidence="1">Uncharacterized protein</fullName>
    </submittedName>
</protein>
<name>A0A0C3AJJ9_SERVB</name>